<dbReference type="PANTHER" id="PTHR46060">
    <property type="entry name" value="MARINER MOS1 TRANSPOSASE-LIKE PROTEIN"/>
    <property type="match status" value="1"/>
</dbReference>
<dbReference type="Gene3D" id="3.30.420.10">
    <property type="entry name" value="Ribonuclease H-like superfamily/Ribonuclease H"/>
    <property type="match status" value="1"/>
</dbReference>
<dbReference type="EMBL" id="UYSL01023321">
    <property type="protein sequence ID" value="VDL82033.1"/>
    <property type="molecule type" value="Genomic_DNA"/>
</dbReference>
<dbReference type="InterPro" id="IPR052709">
    <property type="entry name" value="Transposase-MT_Hybrid"/>
</dbReference>
<dbReference type="Proteomes" id="UP000271162">
    <property type="component" value="Unassembled WGS sequence"/>
</dbReference>
<dbReference type="GO" id="GO:0044547">
    <property type="term" value="F:DNA topoisomerase binding"/>
    <property type="evidence" value="ECO:0007669"/>
    <property type="project" value="TreeGrafter"/>
</dbReference>
<accession>A0A158R3H6</accession>
<organism evidence="4">
    <name type="scientific">Nippostrongylus brasiliensis</name>
    <name type="common">Rat hookworm</name>
    <dbReference type="NCBI Taxonomy" id="27835"/>
    <lineage>
        <taxon>Eukaryota</taxon>
        <taxon>Metazoa</taxon>
        <taxon>Ecdysozoa</taxon>
        <taxon>Nematoda</taxon>
        <taxon>Chromadorea</taxon>
        <taxon>Rhabditida</taxon>
        <taxon>Rhabditina</taxon>
        <taxon>Rhabditomorpha</taxon>
        <taxon>Strongyloidea</taxon>
        <taxon>Heligmosomidae</taxon>
        <taxon>Nippostrongylus</taxon>
    </lineage>
</organism>
<evidence type="ECO:0000256" key="1">
    <source>
        <dbReference type="SAM" id="Phobius"/>
    </source>
</evidence>
<protein>
    <submittedName>
        <fullName evidence="4">Histone-lysine N-methyltransferase SETMAR</fullName>
    </submittedName>
</protein>
<reference evidence="4" key="1">
    <citation type="submission" date="2016-04" db="UniProtKB">
        <authorList>
            <consortium name="WormBaseParasite"/>
        </authorList>
    </citation>
    <scope>IDENTIFICATION</scope>
</reference>
<keyword evidence="1" id="KW-1133">Transmembrane helix</keyword>
<dbReference type="GO" id="GO:0003697">
    <property type="term" value="F:single-stranded DNA binding"/>
    <property type="evidence" value="ECO:0007669"/>
    <property type="project" value="TreeGrafter"/>
</dbReference>
<name>A0A158R3H6_NIPBR</name>
<dbReference type="GO" id="GO:0003690">
    <property type="term" value="F:double-stranded DNA binding"/>
    <property type="evidence" value="ECO:0007669"/>
    <property type="project" value="TreeGrafter"/>
</dbReference>
<dbReference type="WBParaSite" id="NBR_0001831101-mRNA-1">
    <property type="protein sequence ID" value="NBR_0001831101-mRNA-1"/>
    <property type="gene ID" value="NBR_0001831101"/>
</dbReference>
<keyword evidence="1" id="KW-0472">Membrane</keyword>
<evidence type="ECO:0000313" key="3">
    <source>
        <dbReference type="Proteomes" id="UP000271162"/>
    </source>
</evidence>
<dbReference type="AlphaFoldDB" id="A0A158R3H6"/>
<dbReference type="GO" id="GO:0005634">
    <property type="term" value="C:nucleus"/>
    <property type="evidence" value="ECO:0007669"/>
    <property type="project" value="TreeGrafter"/>
</dbReference>
<reference evidence="2 3" key="2">
    <citation type="submission" date="2018-11" db="EMBL/GenBank/DDBJ databases">
        <authorList>
            <consortium name="Pathogen Informatics"/>
        </authorList>
    </citation>
    <scope>NUCLEOTIDE SEQUENCE [LARGE SCALE GENOMIC DNA]</scope>
</reference>
<dbReference type="GO" id="GO:0015074">
    <property type="term" value="P:DNA integration"/>
    <property type="evidence" value="ECO:0007669"/>
    <property type="project" value="TreeGrafter"/>
</dbReference>
<dbReference type="InterPro" id="IPR036397">
    <property type="entry name" value="RNaseH_sf"/>
</dbReference>
<keyword evidence="3" id="KW-1185">Reference proteome</keyword>
<dbReference type="PANTHER" id="PTHR46060:SF2">
    <property type="entry name" value="HISTONE-LYSINE N-METHYLTRANSFERASE SETMAR"/>
    <property type="match status" value="1"/>
</dbReference>
<dbReference type="GO" id="GO:0000729">
    <property type="term" value="P:DNA double-strand break processing"/>
    <property type="evidence" value="ECO:0007669"/>
    <property type="project" value="TreeGrafter"/>
</dbReference>
<keyword evidence="1" id="KW-0812">Transmembrane</keyword>
<dbReference type="GO" id="GO:0000793">
    <property type="term" value="C:condensed chromosome"/>
    <property type="evidence" value="ECO:0007669"/>
    <property type="project" value="TreeGrafter"/>
</dbReference>
<evidence type="ECO:0000313" key="2">
    <source>
        <dbReference type="EMBL" id="VDL82033.1"/>
    </source>
</evidence>
<dbReference type="GO" id="GO:0000014">
    <property type="term" value="F:single-stranded DNA endodeoxyribonuclease activity"/>
    <property type="evidence" value="ECO:0007669"/>
    <property type="project" value="TreeGrafter"/>
</dbReference>
<sequence>MLPGKRITVSQLSLLPLATPIYGPQMAPRWSYDENTAEKLSCSHSAVARGLRRAGYKNVKGGDVPHELTLDNKNRRIDCATELLTKRRTFAWLERLITGDESWVLYETPKVTRYWIPSSSDPPCRARAEAHQRKLLLCVWAEMVTTTTAAPVDEFDALEKHEVLIIGFVYLAVPFVLLCNYSLYFVVIFLFLFSFSFLKGSYIFNRLDHARKQRISCSTVDSVDVVPQCA</sequence>
<dbReference type="GO" id="GO:0044774">
    <property type="term" value="P:mitotic DNA integrity checkpoint signaling"/>
    <property type="evidence" value="ECO:0007669"/>
    <property type="project" value="TreeGrafter"/>
</dbReference>
<proteinExistence type="predicted"/>
<gene>
    <name evidence="2" type="ORF">NBR_LOCUS18312</name>
</gene>
<dbReference type="GO" id="GO:0035861">
    <property type="term" value="C:site of double-strand break"/>
    <property type="evidence" value="ECO:0007669"/>
    <property type="project" value="TreeGrafter"/>
</dbReference>
<feature type="transmembrane region" description="Helical" evidence="1">
    <location>
        <begin position="164"/>
        <end position="197"/>
    </location>
</feature>
<dbReference type="GO" id="GO:0031297">
    <property type="term" value="P:replication fork processing"/>
    <property type="evidence" value="ECO:0007669"/>
    <property type="project" value="TreeGrafter"/>
</dbReference>
<dbReference type="GO" id="GO:0046975">
    <property type="term" value="F:histone H3K36 methyltransferase activity"/>
    <property type="evidence" value="ECO:0007669"/>
    <property type="project" value="TreeGrafter"/>
</dbReference>
<evidence type="ECO:0000313" key="4">
    <source>
        <dbReference type="WBParaSite" id="NBR_0001831101-mRNA-1"/>
    </source>
</evidence>
<dbReference type="STRING" id="27835.A0A158R3H6"/>
<dbReference type="GO" id="GO:0006303">
    <property type="term" value="P:double-strand break repair via nonhomologous end joining"/>
    <property type="evidence" value="ECO:0007669"/>
    <property type="project" value="TreeGrafter"/>
</dbReference>
<dbReference type="GO" id="GO:0042800">
    <property type="term" value="F:histone H3K4 methyltransferase activity"/>
    <property type="evidence" value="ECO:0007669"/>
    <property type="project" value="TreeGrafter"/>
</dbReference>